<gene>
    <name evidence="2" type="ORF">pdam_00022914</name>
</gene>
<feature type="region of interest" description="Disordered" evidence="1">
    <location>
        <begin position="1"/>
        <end position="36"/>
    </location>
</feature>
<sequence>MGSLLREEFSKAGGSSEKDSATARAIKTQGKPPDELTNFSVAAHLKQTSERNTRGNHPFKFVILRTKKYVCKISFFPRTINE</sequence>
<accession>A0A3M6TCN7</accession>
<name>A0A3M6TCN7_POCDA</name>
<keyword evidence="3" id="KW-1185">Reference proteome</keyword>
<feature type="compositionally biased region" description="Basic and acidic residues" evidence="1">
    <location>
        <begin position="1"/>
        <end position="21"/>
    </location>
</feature>
<dbReference type="Proteomes" id="UP000275408">
    <property type="component" value="Unassembled WGS sequence"/>
</dbReference>
<reference evidence="2 3" key="1">
    <citation type="journal article" date="2018" name="Sci. Rep.">
        <title>Comparative analysis of the Pocillopora damicornis genome highlights role of immune system in coral evolution.</title>
        <authorList>
            <person name="Cunning R."/>
            <person name="Bay R.A."/>
            <person name="Gillette P."/>
            <person name="Baker A.C."/>
            <person name="Traylor-Knowles N."/>
        </authorList>
    </citation>
    <scope>NUCLEOTIDE SEQUENCE [LARGE SCALE GENOMIC DNA]</scope>
    <source>
        <strain evidence="2">RSMAS</strain>
        <tissue evidence="2">Whole animal</tissue>
    </source>
</reference>
<proteinExistence type="predicted"/>
<comment type="caution">
    <text evidence="2">The sequence shown here is derived from an EMBL/GenBank/DDBJ whole genome shotgun (WGS) entry which is preliminary data.</text>
</comment>
<organism evidence="2 3">
    <name type="scientific">Pocillopora damicornis</name>
    <name type="common">Cauliflower coral</name>
    <name type="synonym">Millepora damicornis</name>
    <dbReference type="NCBI Taxonomy" id="46731"/>
    <lineage>
        <taxon>Eukaryota</taxon>
        <taxon>Metazoa</taxon>
        <taxon>Cnidaria</taxon>
        <taxon>Anthozoa</taxon>
        <taxon>Hexacorallia</taxon>
        <taxon>Scleractinia</taxon>
        <taxon>Astrocoeniina</taxon>
        <taxon>Pocilloporidae</taxon>
        <taxon>Pocillopora</taxon>
    </lineage>
</organism>
<evidence type="ECO:0000313" key="2">
    <source>
        <dbReference type="EMBL" id="RMX39152.1"/>
    </source>
</evidence>
<dbReference type="AlphaFoldDB" id="A0A3M6TCN7"/>
<evidence type="ECO:0000256" key="1">
    <source>
        <dbReference type="SAM" id="MobiDB-lite"/>
    </source>
</evidence>
<protein>
    <submittedName>
        <fullName evidence="2">Uncharacterized protein</fullName>
    </submittedName>
</protein>
<dbReference type="EMBL" id="RCHS01003857">
    <property type="protein sequence ID" value="RMX39152.1"/>
    <property type="molecule type" value="Genomic_DNA"/>
</dbReference>
<feature type="non-terminal residue" evidence="2">
    <location>
        <position position="82"/>
    </location>
</feature>
<evidence type="ECO:0000313" key="3">
    <source>
        <dbReference type="Proteomes" id="UP000275408"/>
    </source>
</evidence>